<dbReference type="EMBL" id="SMFR01000005">
    <property type="protein sequence ID" value="TCJ93619.1"/>
    <property type="molecule type" value="Genomic_DNA"/>
</dbReference>
<dbReference type="Proteomes" id="UP000294856">
    <property type="component" value="Unassembled WGS sequence"/>
</dbReference>
<evidence type="ECO:0000256" key="1">
    <source>
        <dbReference type="SAM" id="MobiDB-lite"/>
    </source>
</evidence>
<comment type="caution">
    <text evidence="2">The sequence shown here is derived from an EMBL/GenBank/DDBJ whole genome shotgun (WGS) entry which is preliminary data.</text>
</comment>
<name>A0A4R1FK59_9NOCA</name>
<gene>
    <name evidence="2" type="ORF">DFR71_5469</name>
</gene>
<evidence type="ECO:0000313" key="3">
    <source>
        <dbReference type="Proteomes" id="UP000294856"/>
    </source>
</evidence>
<accession>A0A4R1FK59</accession>
<protein>
    <submittedName>
        <fullName evidence="2">Uncharacterized protein</fullName>
    </submittedName>
</protein>
<proteinExistence type="predicted"/>
<dbReference type="STRING" id="1210063.GCA_001612665_05079"/>
<dbReference type="InterPro" id="IPR036689">
    <property type="entry name" value="ESAT-6-like_sf"/>
</dbReference>
<keyword evidence="3" id="KW-1185">Reference proteome</keyword>
<reference evidence="2 3" key="1">
    <citation type="submission" date="2019-03" db="EMBL/GenBank/DDBJ databases">
        <title>Genomic Encyclopedia of Type Strains, Phase IV (KMG-IV): sequencing the most valuable type-strain genomes for metagenomic binning, comparative biology and taxonomic classification.</title>
        <authorList>
            <person name="Goeker M."/>
        </authorList>
    </citation>
    <scope>NUCLEOTIDE SEQUENCE [LARGE SCALE GENOMIC DNA]</scope>
    <source>
        <strain evidence="2 3">DSM 44684</strain>
    </source>
</reference>
<evidence type="ECO:0000313" key="2">
    <source>
        <dbReference type="EMBL" id="TCJ93619.1"/>
    </source>
</evidence>
<sequence length="479" mass="48811">MTGREPSGIRGGNIFPDYSKDTIASRLPDGGENTHSWRHREIVAAFEALEVTGALAQADRFEQIARWWDQGLRAFRHAVKGSLASAWSGTAATAAGFAVDDYVARAHDLTVALEELPGVVRAAAEAIVATKYAVGSPVVERTGAATWSVSGAAHAMGSASTHGAASSAQEDARAAMRQRYVLPFAELVARIPVLPMPLRSFDTGEADDRQLLIGAAGKSRGERRALSPGEVFEDGGQGAFGERPAAIDDPNEPGPDSDASEVQIEEPDPLDNRSAESDDDDLSARSRSAPTVTAAPSGDVTGAASSSRPTAMTTSVGAGLSTSSTGTSPAAVDPTVVSAIRSPDTSPSAGRMGPSAITSGGGDRSPGAAAWQRPPAQHDVWRPGVGHSVPGSTGPAIGGNPPSAHAVTRSGDRYFACGAPPPTAPTPGVDAVRAVPDYLITLANTAELLGVPRPAIAGGVIGGGDDISPVEQRSTVTGG</sequence>
<dbReference type="AlphaFoldDB" id="A0A4R1FK59"/>
<feature type="compositionally biased region" description="Polar residues" evidence="1">
    <location>
        <begin position="303"/>
        <end position="312"/>
    </location>
</feature>
<organism evidence="2 3">
    <name type="scientific">Nocardia alba</name>
    <dbReference type="NCBI Taxonomy" id="225051"/>
    <lineage>
        <taxon>Bacteria</taxon>
        <taxon>Bacillati</taxon>
        <taxon>Actinomycetota</taxon>
        <taxon>Actinomycetes</taxon>
        <taxon>Mycobacteriales</taxon>
        <taxon>Nocardiaceae</taxon>
        <taxon>Nocardia</taxon>
    </lineage>
</organism>
<feature type="region of interest" description="Disordered" evidence="1">
    <location>
        <begin position="214"/>
        <end position="383"/>
    </location>
</feature>
<dbReference type="SUPFAM" id="SSF140453">
    <property type="entry name" value="EsxAB dimer-like"/>
    <property type="match status" value="1"/>
</dbReference>
<feature type="compositionally biased region" description="Low complexity" evidence="1">
    <location>
        <begin position="313"/>
        <end position="331"/>
    </location>
</feature>